<dbReference type="RefSeq" id="WP_345207234.1">
    <property type="nucleotide sequence ID" value="NZ_BAABHX010000007.1"/>
</dbReference>
<name>A0ABP9MR38_9FLAO</name>
<dbReference type="Proteomes" id="UP001500353">
    <property type="component" value="Unassembled WGS sequence"/>
</dbReference>
<dbReference type="InterPro" id="IPR035093">
    <property type="entry name" value="RelE/ParE_toxin_dom_sf"/>
</dbReference>
<protein>
    <recommendedName>
        <fullName evidence="4">Plasmid stabilization system</fullName>
    </recommendedName>
</protein>
<comment type="caution">
    <text evidence="2">The sequence shown here is derived from an EMBL/GenBank/DDBJ whole genome shotgun (WGS) entry which is preliminary data.</text>
</comment>
<evidence type="ECO:0000256" key="1">
    <source>
        <dbReference type="ARBA" id="ARBA00022649"/>
    </source>
</evidence>
<proteinExistence type="predicted"/>
<accession>A0ABP9MR38</accession>
<dbReference type="Pfam" id="PF05016">
    <property type="entry name" value="ParE_toxin"/>
    <property type="match status" value="1"/>
</dbReference>
<dbReference type="Gene3D" id="3.30.2310.20">
    <property type="entry name" value="RelE-like"/>
    <property type="match status" value="1"/>
</dbReference>
<evidence type="ECO:0000313" key="2">
    <source>
        <dbReference type="EMBL" id="GAA5099166.1"/>
    </source>
</evidence>
<keyword evidence="3" id="KW-1185">Reference proteome</keyword>
<keyword evidence="1" id="KW-1277">Toxin-antitoxin system</keyword>
<reference evidence="3" key="1">
    <citation type="journal article" date="2019" name="Int. J. Syst. Evol. Microbiol.">
        <title>The Global Catalogue of Microorganisms (GCM) 10K type strain sequencing project: providing services to taxonomists for standard genome sequencing and annotation.</title>
        <authorList>
            <consortium name="The Broad Institute Genomics Platform"/>
            <consortium name="The Broad Institute Genome Sequencing Center for Infectious Disease"/>
            <person name="Wu L."/>
            <person name="Ma J."/>
        </authorList>
    </citation>
    <scope>NUCLEOTIDE SEQUENCE [LARGE SCALE GENOMIC DNA]</scope>
    <source>
        <strain evidence="3">JCM 18019</strain>
    </source>
</reference>
<evidence type="ECO:0008006" key="4">
    <source>
        <dbReference type="Google" id="ProtNLM"/>
    </source>
</evidence>
<dbReference type="InterPro" id="IPR007712">
    <property type="entry name" value="RelE/ParE_toxin"/>
</dbReference>
<organism evidence="2 3">
    <name type="scientific">Chryseobacterium ginsengisoli</name>
    <dbReference type="NCBI Taxonomy" id="363853"/>
    <lineage>
        <taxon>Bacteria</taxon>
        <taxon>Pseudomonadati</taxon>
        <taxon>Bacteroidota</taxon>
        <taxon>Flavobacteriia</taxon>
        <taxon>Flavobacteriales</taxon>
        <taxon>Weeksellaceae</taxon>
        <taxon>Chryseobacterium group</taxon>
        <taxon>Chryseobacterium</taxon>
    </lineage>
</organism>
<evidence type="ECO:0000313" key="3">
    <source>
        <dbReference type="Proteomes" id="UP001500353"/>
    </source>
</evidence>
<gene>
    <name evidence="2" type="ORF">GCM10023210_36290</name>
</gene>
<sequence>MVYKIVLSTKAEIEIDDAIQYYNQFSKSAAKSFKKQLSDSYRKIRLNPFFEKRYNNVRFLPFPKYPYIVLFRIDEIAKKVFVLSVFCTHQNPEKYP</sequence>
<dbReference type="EMBL" id="BAABHX010000007">
    <property type="protein sequence ID" value="GAA5099166.1"/>
    <property type="molecule type" value="Genomic_DNA"/>
</dbReference>